<reference evidence="2" key="1">
    <citation type="journal article" date="2019" name="Int. J. Syst. Evol. Microbiol.">
        <title>The Global Catalogue of Microorganisms (GCM) 10K type strain sequencing project: providing services to taxonomists for standard genome sequencing and annotation.</title>
        <authorList>
            <consortium name="The Broad Institute Genomics Platform"/>
            <consortium name="The Broad Institute Genome Sequencing Center for Infectious Disease"/>
            <person name="Wu L."/>
            <person name="Ma J."/>
        </authorList>
    </citation>
    <scope>NUCLEOTIDE SEQUENCE [LARGE SCALE GENOMIC DNA]</scope>
    <source>
        <strain evidence="2">CCUG 55609</strain>
    </source>
</reference>
<evidence type="ECO:0000313" key="1">
    <source>
        <dbReference type="EMBL" id="MFD1327330.1"/>
    </source>
</evidence>
<accession>A0ABW3YUE9</accession>
<dbReference type="EMBL" id="JBHTNF010000002">
    <property type="protein sequence ID" value="MFD1327330.1"/>
    <property type="molecule type" value="Genomic_DNA"/>
</dbReference>
<dbReference type="Proteomes" id="UP001597173">
    <property type="component" value="Unassembled WGS sequence"/>
</dbReference>
<organism evidence="1 2">
    <name type="scientific">Mycoplana ramosa</name>
    <name type="common">Mycoplana bullata</name>
    <dbReference type="NCBI Taxonomy" id="40837"/>
    <lineage>
        <taxon>Bacteria</taxon>
        <taxon>Pseudomonadati</taxon>
        <taxon>Pseudomonadota</taxon>
        <taxon>Alphaproteobacteria</taxon>
        <taxon>Hyphomicrobiales</taxon>
        <taxon>Rhizobiaceae</taxon>
        <taxon>Mycoplana</taxon>
    </lineage>
</organism>
<gene>
    <name evidence="1" type="ORF">ACFQ33_05425</name>
</gene>
<proteinExistence type="predicted"/>
<sequence>MAQDGNRLEVWACNKAQEIVLREGFDLIRSARTGSSIEIRQHSLTLAKAIAASLLEASAATDKQFTSAGE</sequence>
<name>A0ABW3YUE9_MYCRA</name>
<comment type="caution">
    <text evidence="1">The sequence shown here is derived from an EMBL/GenBank/DDBJ whole genome shotgun (WGS) entry which is preliminary data.</text>
</comment>
<protein>
    <submittedName>
        <fullName evidence="1">Uncharacterized protein</fullName>
    </submittedName>
</protein>
<evidence type="ECO:0000313" key="2">
    <source>
        <dbReference type="Proteomes" id="UP001597173"/>
    </source>
</evidence>
<keyword evidence="2" id="KW-1185">Reference proteome</keyword>
<dbReference type="RefSeq" id="WP_374835013.1">
    <property type="nucleotide sequence ID" value="NZ_JBHEEW010000001.1"/>
</dbReference>